<dbReference type="InterPro" id="IPR008003">
    <property type="entry name" value="DUF739"/>
</dbReference>
<dbReference type="AlphaFoldDB" id="A0A233W2N3"/>
<organism evidence="1 2">
    <name type="scientific">Finegoldia magna</name>
    <name type="common">Peptostreptococcus magnus</name>
    <dbReference type="NCBI Taxonomy" id="1260"/>
    <lineage>
        <taxon>Bacteria</taxon>
        <taxon>Bacillati</taxon>
        <taxon>Bacillota</taxon>
        <taxon>Tissierellia</taxon>
        <taxon>Tissierellales</taxon>
        <taxon>Peptoniphilaceae</taxon>
        <taxon>Finegoldia</taxon>
    </lineage>
</organism>
<evidence type="ECO:0000313" key="2">
    <source>
        <dbReference type="Proteomes" id="UP000215361"/>
    </source>
</evidence>
<evidence type="ECO:0008006" key="3">
    <source>
        <dbReference type="Google" id="ProtNLM"/>
    </source>
</evidence>
<accession>A0A233W2N3</accession>
<comment type="caution">
    <text evidence="1">The sequence shown here is derived from an EMBL/GenBank/DDBJ whole genome shotgun (WGS) entry which is preliminary data.</text>
</comment>
<gene>
    <name evidence="1" type="ORF">B9N56_02590</name>
</gene>
<reference evidence="2" key="1">
    <citation type="submission" date="2017-04" db="EMBL/GenBank/DDBJ databases">
        <title>Finegoldia magna isolated from orthopedic joint implant-associated infections.</title>
        <authorList>
            <person name="Bjorklund S."/>
            <person name="Bruggemann H."/>
            <person name="Jensen A."/>
            <person name="Hellmark B."/>
            <person name="Soderquist B."/>
        </authorList>
    </citation>
    <scope>NUCLEOTIDE SEQUENCE [LARGE SCALE GENOMIC DNA]</scope>
    <source>
        <strain evidence="2">08T492</strain>
    </source>
</reference>
<protein>
    <recommendedName>
        <fullName evidence="3">DUF739 domain-containing protein</fullName>
    </recommendedName>
</protein>
<dbReference type="Proteomes" id="UP000215361">
    <property type="component" value="Unassembled WGS sequence"/>
</dbReference>
<evidence type="ECO:0000313" key="1">
    <source>
        <dbReference type="EMBL" id="OXZ38929.1"/>
    </source>
</evidence>
<name>A0A233W2N3_FINMA</name>
<dbReference type="EMBL" id="NDYI01000009">
    <property type="protein sequence ID" value="OXZ38929.1"/>
    <property type="molecule type" value="Genomic_DNA"/>
</dbReference>
<sequence length="84" mass="9893">MTVIYDYSKLRGLIKEYFGTMKYFANYLGISETSLNLRLQNKLPFKQDEIYKSLIGFKKNGEDLDKIFFCNQLLGKIKAIFMMT</sequence>
<dbReference type="Pfam" id="PF05339">
    <property type="entry name" value="DUF739"/>
    <property type="match status" value="1"/>
</dbReference>
<proteinExistence type="predicted"/>